<dbReference type="InterPro" id="IPR038770">
    <property type="entry name" value="Na+/solute_symporter_sf"/>
</dbReference>
<evidence type="ECO:0000256" key="4">
    <source>
        <dbReference type="ARBA" id="ARBA00022475"/>
    </source>
</evidence>
<sequence>MSDAVLAAPAPIGRFARYLSLWVGLCIVVGIALGHGLPGVFAALARAEIQHINLPVAGLVWLMIVPMLLKVDFAQLAGVRHQVRGIGVTLLVNWAIKPFSMALLGWLFVRHVFAGWLPLDQHDSYIAGLILLAAAPCTAMVFVWSRLCGGEPNFTLAQVALNDTIMVVAFAPIVALLLGVASIHVPWGTLLLSVLLYIVLPVVVAQSWRASLLRRGGHAALEATLKRMDPLSTIALLATLVLLFGFQGEAILAQPLIIAMLAVPIIIQVYLNAGIAYGLSRWLKVPHCVAGPAALIGASNFFELAVAAAISVFGLRSGAALATVVGVLVEVPVMLSVVRIVNRTEGWFAGAGSFAATGSDRNRA</sequence>
<keyword evidence="6 8" id="KW-1133">Transmembrane helix</keyword>
<evidence type="ECO:0000313" key="11">
    <source>
        <dbReference type="Proteomes" id="UP001596018"/>
    </source>
</evidence>
<dbReference type="InterPro" id="IPR002657">
    <property type="entry name" value="BilAc:Na_symport/Acr3"/>
</dbReference>
<name>A0ABW0JT18_9GAMM</name>
<feature type="transmembrane region" description="Helical" evidence="9">
    <location>
        <begin position="289"/>
        <end position="313"/>
    </location>
</feature>
<dbReference type="PIRSF" id="PIRSF005508">
    <property type="entry name" value="Acr3"/>
    <property type="match status" value="1"/>
</dbReference>
<reference evidence="11" key="1">
    <citation type="journal article" date="2019" name="Int. J. Syst. Evol. Microbiol.">
        <title>The Global Catalogue of Microorganisms (GCM) 10K type strain sequencing project: providing services to taxonomists for standard genome sequencing and annotation.</title>
        <authorList>
            <consortium name="The Broad Institute Genomics Platform"/>
            <consortium name="The Broad Institute Genome Sequencing Center for Infectious Disease"/>
            <person name="Wu L."/>
            <person name="Ma J."/>
        </authorList>
    </citation>
    <scope>NUCLEOTIDE SEQUENCE [LARGE SCALE GENOMIC DNA]</scope>
    <source>
        <strain evidence="11">KACC 12822</strain>
    </source>
</reference>
<dbReference type="EMBL" id="JBHSMM010000001">
    <property type="protein sequence ID" value="MFC5439278.1"/>
    <property type="molecule type" value="Genomic_DNA"/>
</dbReference>
<dbReference type="InterPro" id="IPR004706">
    <property type="entry name" value="Arsenical-R_Acr3"/>
</dbReference>
<comment type="subcellular location">
    <subcellularLocation>
        <location evidence="1 8">Cell membrane</location>
        <topology evidence="1 8">Multi-pass membrane protein</topology>
    </subcellularLocation>
</comment>
<feature type="transmembrane region" description="Helical" evidence="9">
    <location>
        <begin position="125"/>
        <end position="144"/>
    </location>
</feature>
<feature type="transmembrane region" description="Helical" evidence="9">
    <location>
        <begin position="228"/>
        <end position="246"/>
    </location>
</feature>
<dbReference type="RefSeq" id="WP_377338682.1">
    <property type="nucleotide sequence ID" value="NZ_JALBWS010000015.1"/>
</dbReference>
<evidence type="ECO:0000256" key="8">
    <source>
        <dbReference type="PIRNR" id="PIRNR005508"/>
    </source>
</evidence>
<dbReference type="PANTHER" id="PTHR43057:SF1">
    <property type="entry name" value="ARSENICAL-RESISTANCE PROTEIN 3"/>
    <property type="match status" value="1"/>
</dbReference>
<dbReference type="Gene3D" id="1.20.1530.20">
    <property type="match status" value="1"/>
</dbReference>
<evidence type="ECO:0000256" key="1">
    <source>
        <dbReference type="ARBA" id="ARBA00004651"/>
    </source>
</evidence>
<feature type="transmembrane region" description="Helical" evidence="9">
    <location>
        <begin position="21"/>
        <end position="45"/>
    </location>
</feature>
<evidence type="ECO:0000256" key="3">
    <source>
        <dbReference type="ARBA" id="ARBA00022448"/>
    </source>
</evidence>
<dbReference type="Proteomes" id="UP001596018">
    <property type="component" value="Unassembled WGS sequence"/>
</dbReference>
<feature type="transmembrane region" description="Helical" evidence="9">
    <location>
        <begin position="90"/>
        <end position="113"/>
    </location>
</feature>
<keyword evidence="11" id="KW-1185">Reference proteome</keyword>
<gene>
    <name evidence="10" type="primary">arsB</name>
    <name evidence="10" type="ORF">ACFPK0_04515</name>
</gene>
<feature type="transmembrane region" description="Helical" evidence="9">
    <location>
        <begin position="319"/>
        <end position="338"/>
    </location>
</feature>
<dbReference type="PANTHER" id="PTHR43057">
    <property type="entry name" value="ARSENITE EFFLUX TRANSPORTER"/>
    <property type="match status" value="1"/>
</dbReference>
<evidence type="ECO:0000256" key="9">
    <source>
        <dbReference type="SAM" id="Phobius"/>
    </source>
</evidence>
<organism evidence="10 11">
    <name type="scientific">Rhodanobacter ginsenosidimutans</name>
    <dbReference type="NCBI Taxonomy" id="490571"/>
    <lineage>
        <taxon>Bacteria</taxon>
        <taxon>Pseudomonadati</taxon>
        <taxon>Pseudomonadota</taxon>
        <taxon>Gammaproteobacteria</taxon>
        <taxon>Lysobacterales</taxon>
        <taxon>Rhodanobacteraceae</taxon>
        <taxon>Rhodanobacter</taxon>
    </lineage>
</organism>
<dbReference type="NCBIfam" id="TIGR00832">
    <property type="entry name" value="acr3"/>
    <property type="match status" value="1"/>
</dbReference>
<proteinExistence type="inferred from homology"/>
<evidence type="ECO:0000313" key="10">
    <source>
        <dbReference type="EMBL" id="MFC5439278.1"/>
    </source>
</evidence>
<evidence type="ECO:0000256" key="2">
    <source>
        <dbReference type="ARBA" id="ARBA00010110"/>
    </source>
</evidence>
<accession>A0ABW0JT18</accession>
<dbReference type="Pfam" id="PF01758">
    <property type="entry name" value="SBF"/>
    <property type="match status" value="1"/>
</dbReference>
<comment type="caution">
    <text evidence="10">The sequence shown here is derived from an EMBL/GenBank/DDBJ whole genome shotgun (WGS) entry which is preliminary data.</text>
</comment>
<feature type="transmembrane region" description="Helical" evidence="9">
    <location>
        <begin position="165"/>
        <end position="184"/>
    </location>
</feature>
<evidence type="ECO:0000256" key="6">
    <source>
        <dbReference type="ARBA" id="ARBA00022989"/>
    </source>
</evidence>
<feature type="transmembrane region" description="Helical" evidence="9">
    <location>
        <begin position="190"/>
        <end position="208"/>
    </location>
</feature>
<keyword evidence="7 8" id="KW-0472">Membrane</keyword>
<keyword evidence="4 8" id="KW-1003">Cell membrane</keyword>
<feature type="transmembrane region" description="Helical" evidence="9">
    <location>
        <begin position="252"/>
        <end position="277"/>
    </location>
</feature>
<evidence type="ECO:0000256" key="7">
    <source>
        <dbReference type="ARBA" id="ARBA00023136"/>
    </source>
</evidence>
<feature type="transmembrane region" description="Helical" evidence="9">
    <location>
        <begin position="51"/>
        <end position="69"/>
    </location>
</feature>
<protein>
    <submittedName>
        <fullName evidence="10">ACR3 family arsenite efflux transporter</fullName>
    </submittedName>
</protein>
<keyword evidence="3 8" id="KW-0813">Transport</keyword>
<evidence type="ECO:0000256" key="5">
    <source>
        <dbReference type="ARBA" id="ARBA00022692"/>
    </source>
</evidence>
<keyword evidence="5 8" id="KW-0812">Transmembrane</keyword>
<comment type="similarity">
    <text evidence="2 8">Belongs to the arsenical resistance-3 (ACR3) (TC 2.A.59) family.</text>
</comment>